<feature type="signal peptide" evidence="3">
    <location>
        <begin position="1"/>
        <end position="23"/>
    </location>
</feature>
<gene>
    <name evidence="5" type="ORF">ACFOUW_24685</name>
</gene>
<evidence type="ECO:0000259" key="4">
    <source>
        <dbReference type="SMART" id="SM01217"/>
    </source>
</evidence>
<dbReference type="Pfam" id="PF14310">
    <property type="entry name" value="Fn3-like"/>
    <property type="match status" value="1"/>
</dbReference>
<dbReference type="InterPro" id="IPR013783">
    <property type="entry name" value="Ig-like_fold"/>
</dbReference>
<dbReference type="InterPro" id="IPR036881">
    <property type="entry name" value="Glyco_hydro_3_C_sf"/>
</dbReference>
<dbReference type="PANTHER" id="PTHR42715:SF10">
    <property type="entry name" value="BETA-GLUCOSIDASE"/>
    <property type="match status" value="1"/>
</dbReference>
<proteinExistence type="inferred from homology"/>
<dbReference type="InterPro" id="IPR001764">
    <property type="entry name" value="Glyco_hydro_3_N"/>
</dbReference>
<dbReference type="InterPro" id="IPR026891">
    <property type="entry name" value="Fn3-like"/>
</dbReference>
<dbReference type="Gene3D" id="3.20.20.300">
    <property type="entry name" value="Glycoside hydrolase, family 3, N-terminal domain"/>
    <property type="match status" value="1"/>
</dbReference>
<dbReference type="PRINTS" id="PR00133">
    <property type="entry name" value="GLHYDRLASE3"/>
</dbReference>
<keyword evidence="2" id="KW-0378">Hydrolase</keyword>
<dbReference type="InterPro" id="IPR036962">
    <property type="entry name" value="Glyco_hydro_3_N_sf"/>
</dbReference>
<reference evidence="6" key="1">
    <citation type="journal article" date="2019" name="Int. J. Syst. Evol. Microbiol.">
        <title>The Global Catalogue of Microorganisms (GCM) 10K type strain sequencing project: providing services to taxonomists for standard genome sequencing and annotation.</title>
        <authorList>
            <consortium name="The Broad Institute Genomics Platform"/>
            <consortium name="The Broad Institute Genome Sequencing Center for Infectious Disease"/>
            <person name="Wu L."/>
            <person name="Ma J."/>
        </authorList>
    </citation>
    <scope>NUCLEOTIDE SEQUENCE [LARGE SCALE GENOMIC DNA]</scope>
    <source>
        <strain evidence="6">CGMCC 4.7241</strain>
    </source>
</reference>
<evidence type="ECO:0000256" key="3">
    <source>
        <dbReference type="SAM" id="SignalP"/>
    </source>
</evidence>
<dbReference type="Gene3D" id="3.40.50.1700">
    <property type="entry name" value="Glycoside hydrolase family 3 C-terminal domain"/>
    <property type="match status" value="1"/>
</dbReference>
<dbReference type="SUPFAM" id="SSF52279">
    <property type="entry name" value="Beta-D-glucan exohydrolase, C-terminal domain"/>
    <property type="match status" value="1"/>
</dbReference>
<dbReference type="Pfam" id="PF00933">
    <property type="entry name" value="Glyco_hydro_3"/>
    <property type="match status" value="1"/>
</dbReference>
<accession>A0ABV7YI75</accession>
<evidence type="ECO:0000256" key="2">
    <source>
        <dbReference type="ARBA" id="ARBA00022801"/>
    </source>
</evidence>
<dbReference type="InterPro" id="IPR017853">
    <property type="entry name" value="GH"/>
</dbReference>
<evidence type="ECO:0000313" key="6">
    <source>
        <dbReference type="Proteomes" id="UP001595699"/>
    </source>
</evidence>
<feature type="domain" description="Fibronectin type III-like" evidence="4">
    <location>
        <begin position="710"/>
        <end position="781"/>
    </location>
</feature>
<dbReference type="Gene3D" id="2.60.40.10">
    <property type="entry name" value="Immunoglobulins"/>
    <property type="match status" value="1"/>
</dbReference>
<protein>
    <submittedName>
        <fullName evidence="5">Beta-glucosidase</fullName>
    </submittedName>
</protein>
<keyword evidence="3" id="KW-0732">Signal</keyword>
<dbReference type="InterPro" id="IPR050288">
    <property type="entry name" value="Cellulose_deg_GH3"/>
</dbReference>
<dbReference type="EMBL" id="JBHRZH010000022">
    <property type="protein sequence ID" value="MFC3764054.1"/>
    <property type="molecule type" value="Genomic_DNA"/>
</dbReference>
<dbReference type="Proteomes" id="UP001595699">
    <property type="component" value="Unassembled WGS sequence"/>
</dbReference>
<sequence length="793" mass="84883">MVRKILLAGALALALVPTTMASASPTTSHEPGRVERLLSKLTLDEKLSFVHGLGDPHSMGQSGYLPGVPRLGIPEVRMADGAAGIRVNEPATSMPAPVMLASAFDANLAKKYGAAVGRDGKALGMDVLLGPTTGVIRMPYGGRNFESFSEDPLVSANTVVGHLTGVQSQGVIATTKHYAENNQEANRDGLNVKVGEQALREIELPAFEAAAKAGSGAFMCSYNKVNGTQSCQNDDVLKTILKEEWGFRGRVMSDWEATHSTDSIVHGLDMEMPEGKFMADKLEEAIEKGDLPISALNASVTRILKQYERFGLLDHKPRPKRDQEGNARVAKQVAEQGAVLLKNDRGTLPLKDNDDSIAVIGPTAKTPKFSGGGSGKGNPVSVNAPIDTIAARAGKDRVTYAPGGDLFGAPIPEASLEPKLPMEADGTIGLNPIEPYVGKLTVPEDGDYRVSIRPGPDQLVQLYVDDRNTIGGAYGLGDLSLAMHLAKGQHDLVILPIVGPKPSKMKLGMVTPDETAELIQDAAAVAKQSDQAVVFVYDEESEGADRPGLGLTAYQDDLVSQVAKANPHTTVVLNTCSAISMPWLKGVRAVLDLYYPGEQGAEATAALLFGDVAPGGRLTQTFPASEQQTPVAGDPKRYPGVNKEVDYAEGIEVGYRWYDNHGVKPLFPFGHGLTYTSFDYRHLSVARNPFRGGLEVSLTVRNTGKRAGKAVPQIYLGASPNVQAQQAKRKLVGYQAITLRPGETRRVRIHVDQRQLEYWNAGKHGWQLGTGKRTFHAASSSADLPLTATVQVR</sequence>
<feature type="chain" id="PRO_5047539040" evidence="3">
    <location>
        <begin position="24"/>
        <end position="793"/>
    </location>
</feature>
<dbReference type="RefSeq" id="WP_205116111.1">
    <property type="nucleotide sequence ID" value="NZ_JAFBCM010000001.1"/>
</dbReference>
<comment type="caution">
    <text evidence="5">The sequence shown here is derived from an EMBL/GenBank/DDBJ whole genome shotgun (WGS) entry which is preliminary data.</text>
</comment>
<evidence type="ECO:0000256" key="1">
    <source>
        <dbReference type="ARBA" id="ARBA00005336"/>
    </source>
</evidence>
<comment type="similarity">
    <text evidence="1">Belongs to the glycosyl hydrolase 3 family.</text>
</comment>
<dbReference type="Gene3D" id="2.60.120.380">
    <property type="match status" value="1"/>
</dbReference>
<dbReference type="PANTHER" id="PTHR42715">
    <property type="entry name" value="BETA-GLUCOSIDASE"/>
    <property type="match status" value="1"/>
</dbReference>
<dbReference type="Pfam" id="PF01915">
    <property type="entry name" value="Glyco_hydro_3_C"/>
    <property type="match status" value="1"/>
</dbReference>
<dbReference type="SUPFAM" id="SSF51445">
    <property type="entry name" value="(Trans)glycosidases"/>
    <property type="match status" value="1"/>
</dbReference>
<name>A0ABV7YI75_9ACTN</name>
<dbReference type="SMART" id="SM01217">
    <property type="entry name" value="Fn3_like"/>
    <property type="match status" value="1"/>
</dbReference>
<keyword evidence="6" id="KW-1185">Reference proteome</keyword>
<dbReference type="InterPro" id="IPR002772">
    <property type="entry name" value="Glyco_hydro_3_C"/>
</dbReference>
<organism evidence="5 6">
    <name type="scientific">Tenggerimyces flavus</name>
    <dbReference type="NCBI Taxonomy" id="1708749"/>
    <lineage>
        <taxon>Bacteria</taxon>
        <taxon>Bacillati</taxon>
        <taxon>Actinomycetota</taxon>
        <taxon>Actinomycetes</taxon>
        <taxon>Propionibacteriales</taxon>
        <taxon>Nocardioidaceae</taxon>
        <taxon>Tenggerimyces</taxon>
    </lineage>
</organism>
<evidence type="ECO:0000313" key="5">
    <source>
        <dbReference type="EMBL" id="MFC3764054.1"/>
    </source>
</evidence>